<sequence length="1244" mass="135289">MENVKLTLTVSNLDVESKLTTHYQAPWHQQRNIFHPSTRPACVEELHRQANLSLWALHQGEALKETQQRFFESTRSSSPTECCRFSPWSRKAAPSDPDTDGVALGHRSKCPIPNIPSTLDKQTNWSKALPLPTPEERMKTNSQVITSCVIPINVTGVGFDRDASVRCSLVHSQSVLQRRRKLRRRRTVAGVPRQVQQDLDSDDSPGSRERTVIIHASPDITPSNEELASHLSTRDSGCQTEDFLISGAPSRRRIRAQRVQGVSVSLSHSAGNISSLPDSADTMFTASVGARLRSRSLPRDGSRMMDNGHNDSDDEEELSPFDTEDFLPGPGELILKDEEESTDDQAMSEHQLGLKYKQLSESPERSWMERTRSQLPRKADLGSCEISSSSDTFSSPVHSVSAAGVLGGQMDHKDDHQSSSGNWSGSSSTCPSQTSETIPPAASPPLTGSSHCDSELSLNATTHNNDDQTSFMLDHYQGLRPQRAGSFSSTAMDILEEAGGSTPIEQEWSYPHPEPPHSQDFSPEPSREAESSLGCPSFTSMATCESSYSDKPLSEKADTVSHYSVDTEGYYTSMHFDCGLKGSKSFTYNYAASGSDCGLSDLSGHMTLGRRCLSLRKPKVKPSPPKRSSSLRKICSDGNIPDRKEPKITCGQQLPLSSNQRRLQLVLSGSPGHIENSSLGREPLVVWGVEGSADLPDLGVFSSTDAHSFKDEGVVQSDYADLWLLNDLKSSDPYRSLSNSSTATGTTVIECIKSQESSESQTSQSGSRATTPSLPSVEGEFKLTSPEKLAGLASPSSGYSSQSETPTSSFPSAFFPGPLSPSSGKRKPKVPERKSSLSSLSLQSLSCKDGASSKRDLELPVIPPSHLDLSALHSINKAAGFRTQIQTLHQNKQKAVVTPKAAAPTNSEVFHVHTLSITPTVLHSVQLRPVSKDTEGGHVDKAAAKLKSSKSLEFKSPLLHNSHHHHHHHHHHHTSSKQINVYTHTGFLVIRVDMLKKLCLYAVYSDSRPEDESVFLSPTKTRTTEDLFAMIHRSKRKVLGRKDSTELGVRSRVIAASGSTPPSSTTSSPMNSPVSLVSPSSPVTPPGVQRVPGPIYRNAKKSSTSNEEFKLLLLKKGSRSDSSYRMSATEILKSPIAPKSPGESLTESPRQPEELSSPLQQLQHSSGPDQLSSPKANAEGFSPKSFLTSAASRQGRSRIPPPANSSRYSMRSRLYSAPMQAISEGETENSDGSPHDDRSSQGST</sequence>
<proteinExistence type="predicted"/>
<feature type="compositionally biased region" description="Polar residues" evidence="1">
    <location>
        <begin position="794"/>
        <end position="811"/>
    </location>
</feature>
<feature type="compositionally biased region" description="Polar residues" evidence="1">
    <location>
        <begin position="385"/>
        <end position="398"/>
    </location>
</feature>
<dbReference type="PANTHER" id="PTHR23039">
    <property type="entry name" value="NANCE-HORAN SYNDROME PROTEIN"/>
    <property type="match status" value="1"/>
</dbReference>
<dbReference type="Pfam" id="PF15273">
    <property type="entry name" value="NHS"/>
    <property type="match status" value="2"/>
</dbReference>
<feature type="compositionally biased region" description="Basic and acidic residues" evidence="1">
    <location>
        <begin position="362"/>
        <end position="380"/>
    </location>
</feature>
<evidence type="ECO:0000313" key="3">
    <source>
        <dbReference type="Proteomes" id="UP000261420"/>
    </source>
</evidence>
<feature type="compositionally biased region" description="Low complexity" evidence="1">
    <location>
        <begin position="1057"/>
        <end position="1081"/>
    </location>
</feature>
<dbReference type="InterPro" id="IPR024845">
    <property type="entry name" value="NHS-like"/>
</dbReference>
<feature type="region of interest" description="Disordered" evidence="1">
    <location>
        <begin position="616"/>
        <end position="648"/>
    </location>
</feature>
<dbReference type="GeneTree" id="ENSGT00950000182963"/>
<dbReference type="Proteomes" id="UP000261420">
    <property type="component" value="Unplaced"/>
</dbReference>
<feature type="region of interest" description="Disordered" evidence="1">
    <location>
        <begin position="295"/>
        <end position="466"/>
    </location>
</feature>
<dbReference type="PANTHER" id="PTHR23039:SF5">
    <property type="entry name" value="ACTIN REMODELING REGULATOR NHS"/>
    <property type="match status" value="1"/>
</dbReference>
<dbReference type="GO" id="GO:0030154">
    <property type="term" value="P:cell differentiation"/>
    <property type="evidence" value="ECO:0007669"/>
    <property type="project" value="TreeGrafter"/>
</dbReference>
<organism evidence="2 3">
    <name type="scientific">Seriola dumerili</name>
    <name type="common">Greater amberjack</name>
    <name type="synonym">Caranx dumerili</name>
    <dbReference type="NCBI Taxonomy" id="41447"/>
    <lineage>
        <taxon>Eukaryota</taxon>
        <taxon>Metazoa</taxon>
        <taxon>Chordata</taxon>
        <taxon>Craniata</taxon>
        <taxon>Vertebrata</taxon>
        <taxon>Euteleostomi</taxon>
        <taxon>Actinopterygii</taxon>
        <taxon>Neopterygii</taxon>
        <taxon>Teleostei</taxon>
        <taxon>Neoteleostei</taxon>
        <taxon>Acanthomorphata</taxon>
        <taxon>Carangaria</taxon>
        <taxon>Carangiformes</taxon>
        <taxon>Carangidae</taxon>
        <taxon>Seriola</taxon>
    </lineage>
</organism>
<evidence type="ECO:0000313" key="2">
    <source>
        <dbReference type="Ensembl" id="ENSSDUP00000027931.1"/>
    </source>
</evidence>
<feature type="compositionally biased region" description="Low complexity" evidence="1">
    <location>
        <begin position="418"/>
        <end position="437"/>
    </location>
</feature>
<feature type="region of interest" description="Disordered" evidence="1">
    <location>
        <begin position="1054"/>
        <end position="1102"/>
    </location>
</feature>
<feature type="compositionally biased region" description="Basic and acidic residues" evidence="1">
    <location>
        <begin position="1233"/>
        <end position="1244"/>
    </location>
</feature>
<feature type="compositionally biased region" description="Polar residues" evidence="1">
    <location>
        <begin position="1185"/>
        <end position="1194"/>
    </location>
</feature>
<feature type="compositionally biased region" description="Low complexity" evidence="1">
    <location>
        <begin position="1154"/>
        <end position="1166"/>
    </location>
</feature>
<protein>
    <submittedName>
        <fullName evidence="2">NHS actin remodeling regulator</fullName>
    </submittedName>
</protein>
<dbReference type="AlphaFoldDB" id="A0A3B4VAU5"/>
<feature type="compositionally biased region" description="Low complexity" evidence="1">
    <location>
        <begin position="754"/>
        <end position="767"/>
    </location>
</feature>
<keyword evidence="3" id="KW-1185">Reference proteome</keyword>
<feature type="region of interest" description="Disordered" evidence="1">
    <location>
        <begin position="1131"/>
        <end position="1244"/>
    </location>
</feature>
<evidence type="ECO:0000256" key="1">
    <source>
        <dbReference type="SAM" id="MobiDB-lite"/>
    </source>
</evidence>
<dbReference type="Ensembl" id="ENSSDUT00000028421.1">
    <property type="protein sequence ID" value="ENSSDUP00000027931.1"/>
    <property type="gene ID" value="ENSSDUG00000020173.1"/>
</dbReference>
<feature type="compositionally biased region" description="Low complexity" evidence="1">
    <location>
        <begin position="1205"/>
        <end position="1216"/>
    </location>
</feature>
<name>A0A3B4VAU5_SERDU</name>
<reference evidence="2" key="1">
    <citation type="submission" date="2025-08" db="UniProtKB">
        <authorList>
            <consortium name="Ensembl"/>
        </authorList>
    </citation>
    <scope>IDENTIFICATION</scope>
</reference>
<accession>A0A3B4VAU5</accession>
<feature type="region of interest" description="Disordered" evidence="1">
    <location>
        <begin position="754"/>
        <end position="779"/>
    </location>
</feature>
<feature type="compositionally biased region" description="Basic and acidic residues" evidence="1">
    <location>
        <begin position="297"/>
        <end position="311"/>
    </location>
</feature>
<reference evidence="2" key="2">
    <citation type="submission" date="2025-09" db="UniProtKB">
        <authorList>
            <consortium name="Ensembl"/>
        </authorList>
    </citation>
    <scope>IDENTIFICATION</scope>
</reference>
<feature type="compositionally biased region" description="Polar residues" evidence="1">
    <location>
        <begin position="446"/>
        <end position="466"/>
    </location>
</feature>
<feature type="region of interest" description="Disordered" evidence="1">
    <location>
        <begin position="504"/>
        <end position="534"/>
    </location>
</feature>
<feature type="region of interest" description="Disordered" evidence="1">
    <location>
        <begin position="792"/>
        <end position="841"/>
    </location>
</feature>
<feature type="region of interest" description="Disordered" evidence="1">
    <location>
        <begin position="185"/>
        <end position="208"/>
    </location>
</feature>
<feature type="compositionally biased region" description="Acidic residues" evidence="1">
    <location>
        <begin position="312"/>
        <end position="325"/>
    </location>
</feature>
<dbReference type="GO" id="GO:0002088">
    <property type="term" value="P:lens development in camera-type eye"/>
    <property type="evidence" value="ECO:0007669"/>
    <property type="project" value="TreeGrafter"/>
</dbReference>